<feature type="region of interest" description="Disordered" evidence="1">
    <location>
        <begin position="170"/>
        <end position="189"/>
    </location>
</feature>
<sequence length="246" mass="27404">MKIFSVLVGLPLLAAGLVNRRAQAVCTNAHNPSMIRRDDGTYRIPHVKAHTLIRVGRHMPQPASVTSLASRAAEPLLPPVDKLFPWPNLEPCMKMHMLPVVNETSNALTKDTLMQDEPGSVLWCPASRTRVTPGSIHVLRCAMLDSREAAYHMLLFNADLVQHATLSTLVSPPASSRTATSASSGRPWRRPRFIRNRDFSKKFTDTRGRRAWDRSLHSLKIPAARRSRRSLASCARASGPDSRRSY</sequence>
<name>A0A6A3IDA0_9STRA</name>
<evidence type="ECO:0000313" key="4">
    <source>
        <dbReference type="Proteomes" id="UP000435112"/>
    </source>
</evidence>
<dbReference type="Proteomes" id="UP000435112">
    <property type="component" value="Unassembled WGS sequence"/>
</dbReference>
<dbReference type="EMBL" id="QXFU01003098">
    <property type="protein sequence ID" value="KAE8978378.1"/>
    <property type="molecule type" value="Genomic_DNA"/>
</dbReference>
<dbReference type="OrthoDB" id="10345892at2759"/>
<feature type="signal peptide" evidence="2">
    <location>
        <begin position="1"/>
        <end position="24"/>
    </location>
</feature>
<feature type="compositionally biased region" description="Low complexity" evidence="1">
    <location>
        <begin position="171"/>
        <end position="186"/>
    </location>
</feature>
<evidence type="ECO:0000256" key="2">
    <source>
        <dbReference type="SAM" id="SignalP"/>
    </source>
</evidence>
<keyword evidence="2" id="KW-0732">Signal</keyword>
<evidence type="ECO:0000256" key="1">
    <source>
        <dbReference type="SAM" id="MobiDB-lite"/>
    </source>
</evidence>
<evidence type="ECO:0008006" key="5">
    <source>
        <dbReference type="Google" id="ProtNLM"/>
    </source>
</evidence>
<evidence type="ECO:0000313" key="3">
    <source>
        <dbReference type="EMBL" id="KAE8978378.1"/>
    </source>
</evidence>
<dbReference type="AlphaFoldDB" id="A0A6A3IDA0"/>
<comment type="caution">
    <text evidence="3">The sequence shown here is derived from an EMBL/GenBank/DDBJ whole genome shotgun (WGS) entry which is preliminary data.</text>
</comment>
<organism evidence="3 4">
    <name type="scientific">Phytophthora rubi</name>
    <dbReference type="NCBI Taxonomy" id="129364"/>
    <lineage>
        <taxon>Eukaryota</taxon>
        <taxon>Sar</taxon>
        <taxon>Stramenopiles</taxon>
        <taxon>Oomycota</taxon>
        <taxon>Peronosporomycetes</taxon>
        <taxon>Peronosporales</taxon>
        <taxon>Peronosporaceae</taxon>
        <taxon>Phytophthora</taxon>
    </lineage>
</organism>
<reference evidence="3 4" key="1">
    <citation type="submission" date="2018-09" db="EMBL/GenBank/DDBJ databases">
        <title>Genomic investigation of the strawberry pathogen Phytophthora fragariae indicates pathogenicity is determined by transcriptional variation in three key races.</title>
        <authorList>
            <person name="Adams T.M."/>
            <person name="Armitage A.D."/>
            <person name="Sobczyk M.K."/>
            <person name="Bates H.J."/>
            <person name="Dunwell J.M."/>
            <person name="Nellist C.F."/>
            <person name="Harrison R.J."/>
        </authorList>
    </citation>
    <scope>NUCLEOTIDE SEQUENCE [LARGE SCALE GENOMIC DNA]</scope>
    <source>
        <strain evidence="3 4">SCRP324</strain>
    </source>
</reference>
<feature type="chain" id="PRO_5025425980" description="RxLR effector protein" evidence="2">
    <location>
        <begin position="25"/>
        <end position="246"/>
    </location>
</feature>
<proteinExistence type="predicted"/>
<protein>
    <recommendedName>
        <fullName evidence="5">RxLR effector protein</fullName>
    </recommendedName>
</protein>
<accession>A0A6A3IDA0</accession>
<gene>
    <name evidence="3" type="ORF">PR002_g24732</name>
</gene>